<gene>
    <name evidence="1" type="ORF">P5G51_007985</name>
</gene>
<dbReference type="Proteomes" id="UP001228376">
    <property type="component" value="Unassembled WGS sequence"/>
</dbReference>
<protein>
    <submittedName>
        <fullName evidence="1">Uncharacterized protein</fullName>
    </submittedName>
</protein>
<organism evidence="1 2">
    <name type="scientific">Tigheibacillus jepli</name>
    <dbReference type="NCBI Taxonomy" id="3035914"/>
    <lineage>
        <taxon>Bacteria</taxon>
        <taxon>Bacillati</taxon>
        <taxon>Bacillota</taxon>
        <taxon>Bacilli</taxon>
        <taxon>Bacillales</taxon>
        <taxon>Bacillaceae</taxon>
        <taxon>Tigheibacillus</taxon>
    </lineage>
</organism>
<dbReference type="InterPro" id="IPR058867">
    <property type="entry name" value="YtzJ"/>
</dbReference>
<reference evidence="1 2" key="1">
    <citation type="submission" date="2023-10" db="EMBL/GenBank/DDBJ databases">
        <title>179-bfca-hs.</title>
        <authorList>
            <person name="Miliotis G."/>
            <person name="Sengupta P."/>
            <person name="Hameed A."/>
            <person name="Chuvochina M."/>
            <person name="Mcdonagh F."/>
            <person name="Simpson A.C."/>
            <person name="Singh N.K."/>
            <person name="Rekha P.D."/>
            <person name="Raman K."/>
            <person name="Hugenholtz P."/>
            <person name="Venkateswaran K."/>
        </authorList>
    </citation>
    <scope>NUCLEOTIDE SEQUENCE [LARGE SCALE GENOMIC DNA]</scope>
    <source>
        <strain evidence="1 2">179-BFC-A-HS</strain>
    </source>
</reference>
<accession>A0ABU5CG93</accession>
<dbReference type="EMBL" id="JAROCA020000001">
    <property type="protein sequence ID" value="MDY0405343.1"/>
    <property type="molecule type" value="Genomic_DNA"/>
</dbReference>
<name>A0ABU5CG93_9BACI</name>
<proteinExistence type="predicted"/>
<comment type="caution">
    <text evidence="1">The sequence shown here is derived from an EMBL/GenBank/DDBJ whole genome shotgun (WGS) entry which is preliminary data.</text>
</comment>
<dbReference type="Pfam" id="PF26326">
    <property type="entry name" value="YtzJ"/>
    <property type="match status" value="1"/>
</dbReference>
<sequence>MYVIADSVICEEKMKLLRQGYTAYEESPALIKRLQKEISKENLHVGYDYTTGGCYFTPLAKALES</sequence>
<evidence type="ECO:0000313" key="1">
    <source>
        <dbReference type="EMBL" id="MDY0405343.1"/>
    </source>
</evidence>
<evidence type="ECO:0000313" key="2">
    <source>
        <dbReference type="Proteomes" id="UP001228376"/>
    </source>
</evidence>
<dbReference type="RefSeq" id="WP_306065265.1">
    <property type="nucleotide sequence ID" value="NZ_JAROCA020000001.1"/>
</dbReference>
<keyword evidence="2" id="KW-1185">Reference proteome</keyword>